<dbReference type="FunFam" id="2.40.30.170:FF:000010">
    <property type="entry name" value="Efflux RND transporter periplasmic adaptor subunit"/>
    <property type="match status" value="1"/>
</dbReference>
<evidence type="ECO:0000313" key="6">
    <source>
        <dbReference type="EMBL" id="NGP18408.1"/>
    </source>
</evidence>
<comment type="similarity">
    <text evidence="1">Belongs to the membrane fusion protein (MFP) (TC 8.A.1) family.</text>
</comment>
<dbReference type="InterPro" id="IPR058625">
    <property type="entry name" value="MdtA-like_BSH"/>
</dbReference>
<reference evidence="6 7" key="2">
    <citation type="submission" date="2020-03" db="EMBL/GenBank/DDBJ databases">
        <title>Devosia chinhatensis sp. nov., isolated from a hexachlorocyclohexane (HCH) dump site in India.</title>
        <authorList>
            <person name="Kumar M."/>
            <person name="Lal R."/>
        </authorList>
    </citation>
    <scope>NUCLEOTIDE SEQUENCE [LARGE SCALE GENOMIC DNA]</scope>
    <source>
        <strain evidence="6 7">H239</strain>
    </source>
</reference>
<dbReference type="PANTHER" id="PTHR30469">
    <property type="entry name" value="MULTIDRUG RESISTANCE PROTEIN MDTA"/>
    <property type="match status" value="1"/>
</dbReference>
<dbReference type="SUPFAM" id="SSF111369">
    <property type="entry name" value="HlyD-like secretion proteins"/>
    <property type="match status" value="1"/>
</dbReference>
<feature type="domain" description="CusB-like beta-barrel" evidence="5">
    <location>
        <begin position="255"/>
        <end position="319"/>
    </location>
</feature>
<dbReference type="InterPro" id="IPR058792">
    <property type="entry name" value="Beta-barrel_RND_2"/>
</dbReference>
<dbReference type="RefSeq" id="WP_164534615.1">
    <property type="nucleotide sequence ID" value="NZ_JAALFG010000002.1"/>
</dbReference>
<evidence type="ECO:0000256" key="2">
    <source>
        <dbReference type="SAM" id="MobiDB-lite"/>
    </source>
</evidence>
<dbReference type="Gene3D" id="2.40.50.100">
    <property type="match status" value="1"/>
</dbReference>
<reference evidence="6 7" key="1">
    <citation type="submission" date="2020-02" db="EMBL/GenBank/DDBJ databases">
        <authorList>
            <person name="Khan S.A."/>
            <person name="Jeon C.O."/>
            <person name="Chun B.H."/>
        </authorList>
    </citation>
    <scope>NUCLEOTIDE SEQUENCE [LARGE SCALE GENOMIC DNA]</scope>
    <source>
        <strain evidence="6 7">H239</strain>
    </source>
</reference>
<dbReference type="Gene3D" id="2.40.420.20">
    <property type="match status" value="1"/>
</dbReference>
<dbReference type="InterPro" id="IPR006143">
    <property type="entry name" value="RND_pump_MFP"/>
</dbReference>
<dbReference type="Pfam" id="PF25917">
    <property type="entry name" value="BSH_RND"/>
    <property type="match status" value="1"/>
</dbReference>
<dbReference type="GO" id="GO:0015562">
    <property type="term" value="F:efflux transmembrane transporter activity"/>
    <property type="evidence" value="ECO:0007669"/>
    <property type="project" value="TreeGrafter"/>
</dbReference>
<dbReference type="NCBIfam" id="TIGR01730">
    <property type="entry name" value="RND_mfp"/>
    <property type="match status" value="1"/>
</dbReference>
<dbReference type="EMBL" id="JAALFG010000002">
    <property type="protein sequence ID" value="NGP18408.1"/>
    <property type="molecule type" value="Genomic_DNA"/>
</dbReference>
<dbReference type="AlphaFoldDB" id="A0A6M1SMH6"/>
<keyword evidence="7" id="KW-1185">Reference proteome</keyword>
<dbReference type="Pfam" id="PF25954">
    <property type="entry name" value="Beta-barrel_RND_2"/>
    <property type="match status" value="1"/>
</dbReference>
<dbReference type="Proteomes" id="UP000474802">
    <property type="component" value="Unassembled WGS sequence"/>
</dbReference>
<dbReference type="Gene3D" id="2.40.30.170">
    <property type="match status" value="1"/>
</dbReference>
<keyword evidence="3" id="KW-1133">Transmembrane helix</keyword>
<protein>
    <submittedName>
        <fullName evidence="6">Efflux RND transporter periplasmic adaptor subunit</fullName>
    </submittedName>
</protein>
<accession>A0A6M1SMH6</accession>
<feature type="region of interest" description="Disordered" evidence="2">
    <location>
        <begin position="1"/>
        <end position="24"/>
    </location>
</feature>
<organism evidence="6 7">
    <name type="scientific">Devosia aurantiaca</name>
    <dbReference type="NCBI Taxonomy" id="2714858"/>
    <lineage>
        <taxon>Bacteria</taxon>
        <taxon>Pseudomonadati</taxon>
        <taxon>Pseudomonadota</taxon>
        <taxon>Alphaproteobacteria</taxon>
        <taxon>Hyphomicrobiales</taxon>
        <taxon>Devosiaceae</taxon>
        <taxon>Devosia</taxon>
    </lineage>
</organism>
<keyword evidence="3" id="KW-0812">Transmembrane</keyword>
<feature type="transmembrane region" description="Helical" evidence="3">
    <location>
        <begin position="33"/>
        <end position="52"/>
    </location>
</feature>
<evidence type="ECO:0000259" key="4">
    <source>
        <dbReference type="Pfam" id="PF25917"/>
    </source>
</evidence>
<evidence type="ECO:0000256" key="3">
    <source>
        <dbReference type="SAM" id="Phobius"/>
    </source>
</evidence>
<evidence type="ECO:0000313" key="7">
    <source>
        <dbReference type="Proteomes" id="UP000474802"/>
    </source>
</evidence>
<gene>
    <name evidence="6" type="ORF">G5575_12750</name>
</gene>
<proteinExistence type="inferred from homology"/>
<dbReference type="GO" id="GO:1990281">
    <property type="term" value="C:efflux pump complex"/>
    <property type="evidence" value="ECO:0007669"/>
    <property type="project" value="TreeGrafter"/>
</dbReference>
<keyword evidence="3" id="KW-0472">Membrane</keyword>
<name>A0A6M1SMH6_9HYPH</name>
<evidence type="ECO:0000259" key="5">
    <source>
        <dbReference type="Pfam" id="PF25954"/>
    </source>
</evidence>
<dbReference type="Gene3D" id="1.10.287.470">
    <property type="entry name" value="Helix hairpin bin"/>
    <property type="match status" value="1"/>
</dbReference>
<sequence>MSSAHEKPVWAQSRREKRNAERVAQGLKPRRRIWPWIIVLAIVAAVAAYIFLNPAPAPVETVAAEEPVVVRQIRQSETATLAPATLRETVKVTGTLVPAQLSDVASQASGRVMAVLVRPGDTVNEGDVLAQIDRAALELQLNQQRATASATRAQFESSQQQLERTEQLATQGLASSSVLEQARSATAALQSQLDALQTGVDTAALALDNATVTSPLSGVVASRSVEPGQTIQAGTPLFNVVNLDEMEFQAAASVNSSALVSAGQSASVTVTGLEGQQFTGEVSRVNPVALTGTRTVPIYIELDNSNGALRGGMFATGNITVLEEAGAMAVPSSALREDAEGQFVLVLDGETLIRKPVEVTREWNRGSLIQVSGLAEGDVIVAAALTELQPGERFALVEG</sequence>
<feature type="domain" description="Multidrug resistance protein MdtA-like barrel-sandwich hybrid" evidence="4">
    <location>
        <begin position="103"/>
        <end position="241"/>
    </location>
</feature>
<evidence type="ECO:0000256" key="1">
    <source>
        <dbReference type="ARBA" id="ARBA00009477"/>
    </source>
</evidence>
<comment type="caution">
    <text evidence="6">The sequence shown here is derived from an EMBL/GenBank/DDBJ whole genome shotgun (WGS) entry which is preliminary data.</text>
</comment>